<dbReference type="EC" id="2.4.-.-" evidence="1"/>
<proteinExistence type="predicted"/>
<keyword evidence="1" id="KW-0328">Glycosyltransferase</keyword>
<sequence length="684" mass="77130">MDPAIHTHIILINWNSFDKTRRCLRSLEELVQPPEHVWVIDNGSTDNSAAALENMLKTSPLPVTLVRSGQNFGFGGGCNIGIQRAMEAGADSFWLLNNDAIADRHALHTLQETIHSDLQIGAVGSVIYDLHKPESVEVWGGGRVLLWAGLATHLHHPNPARLDYITGASLLLRRQALQDAGLFDEDQFFMYWEDTDLCLRLRQRGWKLAVAAHSRIWHEHSSSLGRASPLKDYYVTRSTGAFLQRYARYPGLAWGLGTSVRLFRRLCSFQPANWQAIHQAWLGLDYSGERTDYAEAEARQERRQQLRIAVEANTLQGKRAGIGHYAEQLCAALAENPRIRLSYFTAHGWSTSMPAPAGLHIPKRFASTWKKKIPMGRSLQLILQQWQLRKLSQQWHPDVVLGINYILPKTARPTVLVVHDLSHLRHPEMHPPGRVRFLQKHLRPALARSNVILTISRFSKEELLHYFPELAGRIRVIYPGIAERFRQPCTAEQQRALQAALGGETRRYFLFLSTLEPRKNVERLLHAYDRLPSHIKRQHPLVMVGQMGWQECRFAPILHTLMQRGEVLMPGYLRDELLPALYQGAQALLYPSLYEGFGLPPIEAMACGCPVLVSQVTAMPEVCGDAAIYCDPLDEASIRQGILQLQDDALCRKLAEQGRAHAAQFTWQGGKIAAMLNAAVRAGS</sequence>
<organism evidence="1 2">
    <name type="scientific">Acidithiobacillus montserratensis</name>
    <dbReference type="NCBI Taxonomy" id="2729135"/>
    <lineage>
        <taxon>Bacteria</taxon>
        <taxon>Pseudomonadati</taxon>
        <taxon>Pseudomonadota</taxon>
        <taxon>Acidithiobacillia</taxon>
        <taxon>Acidithiobacillales</taxon>
        <taxon>Acidithiobacillaceae</taxon>
        <taxon>Acidithiobacillus</taxon>
    </lineage>
</organism>
<dbReference type="Proteomes" id="UP001195965">
    <property type="component" value="Chromosome"/>
</dbReference>
<reference evidence="1 2" key="1">
    <citation type="journal article" date="2021" name="ISME J.">
        <title>Genomic evolution of the class Acidithiobacillia: deep-branching Proteobacteria living in extreme acidic conditions.</title>
        <authorList>
            <person name="Moya-Beltran A."/>
            <person name="Beard S."/>
            <person name="Rojas-Villalobos C."/>
            <person name="Issotta F."/>
            <person name="Gallardo Y."/>
            <person name="Ulloa R."/>
            <person name="Giaveno A."/>
            <person name="Degli Esposti M."/>
            <person name="Johnson D.B."/>
            <person name="Quatrini R."/>
        </authorList>
    </citation>
    <scope>NUCLEOTIDE SEQUENCE [LARGE SCALE GENOMIC DNA]</scope>
    <source>
        <strain evidence="1 2">GG1-14</strain>
    </source>
</reference>
<gene>
    <name evidence="1" type="ORF">HHS34_010525</name>
</gene>
<name>A0ACD5HCZ8_9PROT</name>
<keyword evidence="1" id="KW-0808">Transferase</keyword>
<accession>A0ACD5HCZ8</accession>
<evidence type="ECO:0000313" key="1">
    <source>
        <dbReference type="EMBL" id="XRI72875.1"/>
    </source>
</evidence>
<protein>
    <submittedName>
        <fullName evidence="1">Glycosyltransferase</fullName>
        <ecNumber evidence="1">2.4.-.-</ecNumber>
    </submittedName>
</protein>
<evidence type="ECO:0000313" key="2">
    <source>
        <dbReference type="Proteomes" id="UP001195965"/>
    </source>
</evidence>
<keyword evidence="2" id="KW-1185">Reference proteome</keyword>
<dbReference type="EMBL" id="CP127526">
    <property type="protein sequence ID" value="XRI72875.1"/>
    <property type="molecule type" value="Genomic_DNA"/>
</dbReference>